<protein>
    <submittedName>
        <fullName evidence="2">Unannotated protein</fullName>
    </submittedName>
</protein>
<dbReference type="EMBL" id="CAEZYW010000101">
    <property type="protein sequence ID" value="CAB4741072.1"/>
    <property type="molecule type" value="Genomic_DNA"/>
</dbReference>
<dbReference type="AlphaFoldDB" id="A0A6J6T1R4"/>
<reference evidence="2" key="1">
    <citation type="submission" date="2020-05" db="EMBL/GenBank/DDBJ databases">
        <authorList>
            <person name="Chiriac C."/>
            <person name="Salcher M."/>
            <person name="Ghai R."/>
            <person name="Kavagutti S V."/>
        </authorList>
    </citation>
    <scope>NUCLEOTIDE SEQUENCE</scope>
</reference>
<evidence type="ECO:0000313" key="2">
    <source>
        <dbReference type="EMBL" id="CAB4741072.1"/>
    </source>
</evidence>
<keyword evidence="1" id="KW-0472">Membrane</keyword>
<feature type="transmembrane region" description="Helical" evidence="1">
    <location>
        <begin position="20"/>
        <end position="38"/>
    </location>
</feature>
<feature type="transmembrane region" description="Helical" evidence="1">
    <location>
        <begin position="45"/>
        <end position="66"/>
    </location>
</feature>
<keyword evidence="1" id="KW-1133">Transmembrane helix</keyword>
<evidence type="ECO:0000256" key="1">
    <source>
        <dbReference type="SAM" id="Phobius"/>
    </source>
</evidence>
<name>A0A6J6T1R4_9ZZZZ</name>
<organism evidence="2">
    <name type="scientific">freshwater metagenome</name>
    <dbReference type="NCBI Taxonomy" id="449393"/>
    <lineage>
        <taxon>unclassified sequences</taxon>
        <taxon>metagenomes</taxon>
        <taxon>ecological metagenomes</taxon>
    </lineage>
</organism>
<proteinExistence type="predicted"/>
<sequence length="76" mass="7885">MDVPDITILGWTPSGDQVTAGAAVIFGAVLALLVLTAARRASSMLIVFLVTSAVGVALWSAARFGLFSAVMSQFTR</sequence>
<gene>
    <name evidence="2" type="ORF">UFOPK2786_00779</name>
</gene>
<accession>A0A6J6T1R4</accession>
<keyword evidence="1" id="KW-0812">Transmembrane</keyword>